<dbReference type="Proteomes" id="UP000521313">
    <property type="component" value="Unassembled WGS sequence"/>
</dbReference>
<feature type="transmembrane region" description="Helical" evidence="2">
    <location>
        <begin position="296"/>
        <end position="317"/>
    </location>
</feature>
<feature type="transmembrane region" description="Helical" evidence="2">
    <location>
        <begin position="238"/>
        <end position="258"/>
    </location>
</feature>
<feature type="transmembrane region" description="Helical" evidence="2">
    <location>
        <begin position="55"/>
        <end position="80"/>
    </location>
</feature>
<name>A0A7W8D2A1_9FIRM</name>
<dbReference type="RefSeq" id="WP_183374006.1">
    <property type="nucleotide sequence ID" value="NZ_JACHHD010000002.1"/>
</dbReference>
<keyword evidence="2" id="KW-1133">Transmembrane helix</keyword>
<evidence type="ECO:0000313" key="4">
    <source>
        <dbReference type="Proteomes" id="UP000521313"/>
    </source>
</evidence>
<gene>
    <name evidence="3" type="ORF">HNQ43_000255</name>
</gene>
<feature type="transmembrane region" description="Helical" evidence="2">
    <location>
        <begin position="265"/>
        <end position="290"/>
    </location>
</feature>
<organism evidence="3 4">
    <name type="scientific">Faecalicoccus acidiformans</name>
    <dbReference type="NCBI Taxonomy" id="915173"/>
    <lineage>
        <taxon>Bacteria</taxon>
        <taxon>Bacillati</taxon>
        <taxon>Bacillota</taxon>
        <taxon>Erysipelotrichia</taxon>
        <taxon>Erysipelotrichales</taxon>
        <taxon>Erysipelotrichaceae</taxon>
        <taxon>Faecalicoccus</taxon>
    </lineage>
</organism>
<keyword evidence="2" id="KW-0812">Transmembrane</keyword>
<comment type="caution">
    <text evidence="3">The sequence shown here is derived from an EMBL/GenBank/DDBJ whole genome shotgun (WGS) entry which is preliminary data.</text>
</comment>
<evidence type="ECO:0000256" key="1">
    <source>
        <dbReference type="SAM" id="MobiDB-lite"/>
    </source>
</evidence>
<sequence length="323" mass="37498">MTRINYQQDDATIYRKARSHVWSRLIFTYILLTGYFIAVYFLLHRDFFAIDQTQISSFFLLILSAGQLLLYLILFLMLAGGSKIFRVFYWICFVFELALIILPGYYLINDMSHFFTYAALIGCMLVKLIILYALGNSLSSNSWCRVYFDHVLEIDEDYKEDEDEIFQPIQKPSSDSRPVKAKPEEPEYEDEPYTFPQVSVRLGICIYGSLMLFPIAVQIFSSFFVSNDLQTVFATKDIFILSIVSAVIWTVPVFFLYYDHPYSKRIVLGCILAEAIALCAYLPTFIGYVTSGDYPIRVYILFVLVDLIRYFGIWFSLKPLIKA</sequence>
<evidence type="ECO:0000313" key="3">
    <source>
        <dbReference type="EMBL" id="MBB5184220.1"/>
    </source>
</evidence>
<feature type="transmembrane region" description="Helical" evidence="2">
    <location>
        <begin position="87"/>
        <end position="108"/>
    </location>
</feature>
<dbReference type="AlphaFoldDB" id="A0A7W8D2A1"/>
<feature type="transmembrane region" description="Helical" evidence="2">
    <location>
        <begin position="114"/>
        <end position="135"/>
    </location>
</feature>
<evidence type="ECO:0000256" key="2">
    <source>
        <dbReference type="SAM" id="Phobius"/>
    </source>
</evidence>
<proteinExistence type="predicted"/>
<accession>A0A7W8D2A1</accession>
<feature type="transmembrane region" description="Helical" evidence="2">
    <location>
        <begin position="204"/>
        <end position="226"/>
    </location>
</feature>
<keyword evidence="2" id="KW-0472">Membrane</keyword>
<reference evidence="3 4" key="1">
    <citation type="submission" date="2020-08" db="EMBL/GenBank/DDBJ databases">
        <title>Genomic Encyclopedia of Type Strains, Phase IV (KMG-IV): sequencing the most valuable type-strain genomes for metagenomic binning, comparative biology and taxonomic classification.</title>
        <authorList>
            <person name="Goeker M."/>
        </authorList>
    </citation>
    <scope>NUCLEOTIDE SEQUENCE [LARGE SCALE GENOMIC DNA]</scope>
    <source>
        <strain evidence="3 4">DSM 26963</strain>
    </source>
</reference>
<feature type="transmembrane region" description="Helical" evidence="2">
    <location>
        <begin position="21"/>
        <end position="43"/>
    </location>
</feature>
<protein>
    <submittedName>
        <fullName evidence="3">Heme/copper-type cytochrome/quinol oxidase subunit 4</fullName>
    </submittedName>
</protein>
<dbReference type="EMBL" id="JACHHD010000002">
    <property type="protein sequence ID" value="MBB5184220.1"/>
    <property type="molecule type" value="Genomic_DNA"/>
</dbReference>
<feature type="region of interest" description="Disordered" evidence="1">
    <location>
        <begin position="169"/>
        <end position="190"/>
    </location>
</feature>